<dbReference type="AlphaFoldDB" id="A0A1R3HHC4"/>
<organism evidence="1 2">
    <name type="scientific">Corchorus capsularis</name>
    <name type="common">Jute</name>
    <dbReference type="NCBI Taxonomy" id="210143"/>
    <lineage>
        <taxon>Eukaryota</taxon>
        <taxon>Viridiplantae</taxon>
        <taxon>Streptophyta</taxon>
        <taxon>Embryophyta</taxon>
        <taxon>Tracheophyta</taxon>
        <taxon>Spermatophyta</taxon>
        <taxon>Magnoliopsida</taxon>
        <taxon>eudicotyledons</taxon>
        <taxon>Gunneridae</taxon>
        <taxon>Pentapetalae</taxon>
        <taxon>rosids</taxon>
        <taxon>malvids</taxon>
        <taxon>Malvales</taxon>
        <taxon>Malvaceae</taxon>
        <taxon>Grewioideae</taxon>
        <taxon>Apeibeae</taxon>
        <taxon>Corchorus</taxon>
    </lineage>
</organism>
<name>A0A1R3HHC4_COCAP</name>
<protein>
    <submittedName>
        <fullName evidence="1">Uncharacterized protein</fullName>
    </submittedName>
</protein>
<evidence type="ECO:0000313" key="2">
    <source>
        <dbReference type="Proteomes" id="UP000188268"/>
    </source>
</evidence>
<dbReference type="Proteomes" id="UP000188268">
    <property type="component" value="Unassembled WGS sequence"/>
</dbReference>
<proteinExistence type="predicted"/>
<evidence type="ECO:0000313" key="1">
    <source>
        <dbReference type="EMBL" id="OMO69776.1"/>
    </source>
</evidence>
<dbReference type="Gramene" id="OMO69776">
    <property type="protein sequence ID" value="OMO69776"/>
    <property type="gene ID" value="CCACVL1_19281"/>
</dbReference>
<reference evidence="1 2" key="1">
    <citation type="submission" date="2013-09" db="EMBL/GenBank/DDBJ databases">
        <title>Corchorus capsularis genome sequencing.</title>
        <authorList>
            <person name="Alam M."/>
            <person name="Haque M.S."/>
            <person name="Islam M.S."/>
            <person name="Emdad E.M."/>
            <person name="Islam M.M."/>
            <person name="Ahmed B."/>
            <person name="Halim A."/>
            <person name="Hossen Q.M.M."/>
            <person name="Hossain M.Z."/>
            <person name="Ahmed R."/>
            <person name="Khan M.M."/>
            <person name="Islam R."/>
            <person name="Rashid M.M."/>
            <person name="Khan S.A."/>
            <person name="Rahman M.S."/>
            <person name="Alam M."/>
        </authorList>
    </citation>
    <scope>NUCLEOTIDE SEQUENCE [LARGE SCALE GENOMIC DNA]</scope>
    <source>
        <strain evidence="2">cv. CVL-1</strain>
        <tissue evidence="1">Whole seedling</tissue>
    </source>
</reference>
<sequence>MSKSQKSKVAAALVHHSFLSGAVDTVCSSGEELESVCRDDGGFGKGVKGLYQQALSTCAPHLV</sequence>
<accession>A0A1R3HHC4</accession>
<keyword evidence="2" id="KW-1185">Reference proteome</keyword>
<dbReference type="EMBL" id="AWWV01011967">
    <property type="protein sequence ID" value="OMO69776.1"/>
    <property type="molecule type" value="Genomic_DNA"/>
</dbReference>
<gene>
    <name evidence="1" type="ORF">CCACVL1_19281</name>
</gene>
<comment type="caution">
    <text evidence="1">The sequence shown here is derived from an EMBL/GenBank/DDBJ whole genome shotgun (WGS) entry which is preliminary data.</text>
</comment>